<dbReference type="KEGG" id="cfm:BJL90_16050"/>
<organism evidence="2 4">
    <name type="scientific">Clostridium formicaceticum</name>
    <dbReference type="NCBI Taxonomy" id="1497"/>
    <lineage>
        <taxon>Bacteria</taxon>
        <taxon>Bacillati</taxon>
        <taxon>Bacillota</taxon>
        <taxon>Clostridia</taxon>
        <taxon>Eubacteriales</taxon>
        <taxon>Clostridiaceae</taxon>
        <taxon>Clostridium</taxon>
    </lineage>
</organism>
<evidence type="ECO:0000313" key="3">
    <source>
        <dbReference type="Proteomes" id="UP000177894"/>
    </source>
</evidence>
<reference evidence="2 4" key="2">
    <citation type="submission" date="2017-03" db="EMBL/GenBank/DDBJ databases">
        <title>Complete sequence of Clostridium formicaceticum DSM 92.</title>
        <authorList>
            <person name="Poehlein A."/>
            <person name="Karl M."/>
            <person name="Bengelsdorf F.R."/>
            <person name="Duerre P."/>
            <person name="Daniel R."/>
        </authorList>
    </citation>
    <scope>NUCLEOTIDE SEQUENCE [LARGE SCALE GENOMIC DNA]</scope>
    <source>
        <strain evidence="2 4">DSM 92</strain>
    </source>
</reference>
<dbReference type="Proteomes" id="UP000177894">
    <property type="component" value="Chromosome"/>
</dbReference>
<dbReference type="AlphaFoldDB" id="A0AAC9RMK6"/>
<gene>
    <name evidence="1" type="ORF">BJL90_16050</name>
    <name evidence="2" type="ORF">CLFO_21580</name>
</gene>
<protein>
    <submittedName>
        <fullName evidence="2">Uncharacterized protein</fullName>
    </submittedName>
</protein>
<evidence type="ECO:0000313" key="4">
    <source>
        <dbReference type="Proteomes" id="UP000192478"/>
    </source>
</evidence>
<name>A0AAC9RMK6_9CLOT</name>
<sequence>MKGVKGFNKLSPEQKESFLNTHKRHLGGVGNEYKEGWTPVSVKSMGRNLKVVFKNGEWLHYTPDGNWY</sequence>
<evidence type="ECO:0000313" key="2">
    <source>
        <dbReference type="EMBL" id="ARE87758.1"/>
    </source>
</evidence>
<evidence type="ECO:0000313" key="1">
    <source>
        <dbReference type="EMBL" id="AOY77228.1"/>
    </source>
</evidence>
<accession>A0AAC9RMK6</accession>
<dbReference type="Proteomes" id="UP000192478">
    <property type="component" value="Chromosome"/>
</dbReference>
<proteinExistence type="predicted"/>
<dbReference type="RefSeq" id="WP_070970278.1">
    <property type="nucleotide sequence ID" value="NZ_CP017603.1"/>
</dbReference>
<dbReference type="EMBL" id="CP020559">
    <property type="protein sequence ID" value="ARE87758.1"/>
    <property type="molecule type" value="Genomic_DNA"/>
</dbReference>
<keyword evidence="3" id="KW-1185">Reference proteome</keyword>
<reference evidence="1 3" key="1">
    <citation type="submission" date="2016-10" db="EMBL/GenBank/DDBJ databases">
        <title>Complete Genome Sequence of Acetogen Clostridium formicoaceticum ATCC 27076.</title>
        <authorList>
            <person name="Bao T."/>
            <person name="Cheng C."/>
            <person name="Zhao J."/>
            <person name="Yang S.-T."/>
            <person name="Wang J."/>
            <person name="Wang M."/>
        </authorList>
    </citation>
    <scope>NUCLEOTIDE SEQUENCE [LARGE SCALE GENOMIC DNA]</scope>
    <source>
        <strain evidence="1 3">ATCC 27076</strain>
    </source>
</reference>
<dbReference type="EMBL" id="CP017603">
    <property type="protein sequence ID" value="AOY77228.1"/>
    <property type="molecule type" value="Genomic_DNA"/>
</dbReference>